<keyword evidence="2" id="KW-0238">DNA-binding</keyword>
<sequence length="329" mass="36528">MLDTLPRQTLFEEVSRHAYGIQERRGHLFSSKNALRLDERQGATARVARFRFPDIVVADVVSTGHQVDVTEVTHSTLLLPLHGLLTTETKVGRTRLPSGNIALFPPNQRITRVETHSAHSPYWSIVLLFAPSLLSQALQREGMKAGDAETLSRSEIRIDPKSKPQAVEFLHLIQSVHSEIARGAPSFKKQSHRLRWQDILFSKIADMLIASDDVRLGPAHGTGRSYLHVSRALEYIHENYATIVNVSEIAEATGVATRTLELAFKQVMGVGPSRALATVRLDAAHRHLTSGEYSSVTDIAFACGINHLSRFAQSYRSKYGDLPSKRLLG</sequence>
<evidence type="ECO:0000313" key="6">
    <source>
        <dbReference type="Proteomes" id="UP000186684"/>
    </source>
</evidence>
<dbReference type="PANTHER" id="PTHR46796">
    <property type="entry name" value="HTH-TYPE TRANSCRIPTIONAL ACTIVATOR RHAS-RELATED"/>
    <property type="match status" value="1"/>
</dbReference>
<gene>
    <name evidence="5" type="ORF">SAMN05421759_10517</name>
</gene>
<dbReference type="PROSITE" id="PS01124">
    <property type="entry name" value="HTH_ARAC_FAMILY_2"/>
    <property type="match status" value="1"/>
</dbReference>
<dbReference type="InterPro" id="IPR018062">
    <property type="entry name" value="HTH_AraC-typ_CS"/>
</dbReference>
<dbReference type="Gene3D" id="1.10.10.60">
    <property type="entry name" value="Homeodomain-like"/>
    <property type="match status" value="1"/>
</dbReference>
<dbReference type="Pfam" id="PF12833">
    <property type="entry name" value="HTH_18"/>
    <property type="match status" value="1"/>
</dbReference>
<dbReference type="InterPro" id="IPR050204">
    <property type="entry name" value="AraC_XylS_family_regulators"/>
</dbReference>
<dbReference type="SUPFAM" id="SSF46689">
    <property type="entry name" value="Homeodomain-like"/>
    <property type="match status" value="2"/>
</dbReference>
<dbReference type="SMART" id="SM00342">
    <property type="entry name" value="HTH_ARAC"/>
    <property type="match status" value="1"/>
</dbReference>
<dbReference type="OrthoDB" id="9802263at2"/>
<accession>A0A1N7MNE5</accession>
<dbReference type="InterPro" id="IPR009057">
    <property type="entry name" value="Homeodomain-like_sf"/>
</dbReference>
<evidence type="ECO:0000259" key="4">
    <source>
        <dbReference type="PROSITE" id="PS01124"/>
    </source>
</evidence>
<dbReference type="GO" id="GO:0003700">
    <property type="term" value="F:DNA-binding transcription factor activity"/>
    <property type="evidence" value="ECO:0007669"/>
    <property type="project" value="InterPro"/>
</dbReference>
<keyword evidence="6" id="KW-1185">Reference proteome</keyword>
<dbReference type="EMBL" id="FTOQ01000005">
    <property type="protein sequence ID" value="SIS87461.1"/>
    <property type="molecule type" value="Genomic_DNA"/>
</dbReference>
<keyword evidence="3" id="KW-0804">Transcription</keyword>
<dbReference type="Proteomes" id="UP000186684">
    <property type="component" value="Unassembled WGS sequence"/>
</dbReference>
<name>A0A1N7MNE5_9RHOB</name>
<dbReference type="InterPro" id="IPR018060">
    <property type="entry name" value="HTH_AraC"/>
</dbReference>
<protein>
    <submittedName>
        <fullName evidence="5">Helix-turn-helix domain-containing protein</fullName>
    </submittedName>
</protein>
<organism evidence="5 6">
    <name type="scientific">Roseivivax lentus</name>
    <dbReference type="NCBI Taxonomy" id="633194"/>
    <lineage>
        <taxon>Bacteria</taxon>
        <taxon>Pseudomonadati</taxon>
        <taxon>Pseudomonadota</taxon>
        <taxon>Alphaproteobacteria</taxon>
        <taxon>Rhodobacterales</taxon>
        <taxon>Roseobacteraceae</taxon>
        <taxon>Roseivivax</taxon>
    </lineage>
</organism>
<evidence type="ECO:0000256" key="3">
    <source>
        <dbReference type="ARBA" id="ARBA00023163"/>
    </source>
</evidence>
<feature type="domain" description="HTH araC/xylS-type" evidence="4">
    <location>
        <begin position="230"/>
        <end position="329"/>
    </location>
</feature>
<proteinExistence type="predicted"/>
<dbReference type="GO" id="GO:0043565">
    <property type="term" value="F:sequence-specific DNA binding"/>
    <property type="evidence" value="ECO:0007669"/>
    <property type="project" value="InterPro"/>
</dbReference>
<keyword evidence="1" id="KW-0805">Transcription regulation</keyword>
<evidence type="ECO:0000256" key="1">
    <source>
        <dbReference type="ARBA" id="ARBA00023015"/>
    </source>
</evidence>
<dbReference type="PROSITE" id="PS00041">
    <property type="entry name" value="HTH_ARAC_FAMILY_1"/>
    <property type="match status" value="1"/>
</dbReference>
<dbReference type="RefSeq" id="WP_143526151.1">
    <property type="nucleotide sequence ID" value="NZ_FTOQ01000005.1"/>
</dbReference>
<reference evidence="6" key="1">
    <citation type="submission" date="2017-01" db="EMBL/GenBank/DDBJ databases">
        <authorList>
            <person name="Varghese N."/>
            <person name="Submissions S."/>
        </authorList>
    </citation>
    <scope>NUCLEOTIDE SEQUENCE [LARGE SCALE GENOMIC DNA]</scope>
    <source>
        <strain evidence="6">DSM 29430</strain>
    </source>
</reference>
<evidence type="ECO:0000313" key="5">
    <source>
        <dbReference type="EMBL" id="SIS87461.1"/>
    </source>
</evidence>
<dbReference type="AlphaFoldDB" id="A0A1N7MNE5"/>
<evidence type="ECO:0000256" key="2">
    <source>
        <dbReference type="ARBA" id="ARBA00023125"/>
    </source>
</evidence>